<dbReference type="GO" id="GO:0016020">
    <property type="term" value="C:membrane"/>
    <property type="evidence" value="ECO:0007669"/>
    <property type="project" value="UniProtKB-SubCell"/>
</dbReference>
<dbReference type="CDD" id="cd08760">
    <property type="entry name" value="Cyt_b561_FRRS1_like"/>
    <property type="match status" value="1"/>
</dbReference>
<dbReference type="SMART" id="SM00664">
    <property type="entry name" value="DoH"/>
    <property type="match status" value="1"/>
</dbReference>
<gene>
    <name evidence="12" type="ORF">PECM_005103</name>
</gene>
<proteinExistence type="predicted"/>
<dbReference type="Pfam" id="PF16010">
    <property type="entry name" value="CDH-cyt"/>
    <property type="match status" value="1"/>
</dbReference>
<keyword evidence="3 8" id="KW-0812">Transmembrane</keyword>
<reference evidence="12" key="1">
    <citation type="journal article" date="2020" name="Front. Microbiol.">
        <title>Gene regulatory networks of Penicillium echinulatum 2HH and Penicillium oxalicum 114-2 inferred by a computational biology approach.</title>
        <authorList>
            <person name="Lenz A.R."/>
            <person name="Galan-Vasquez E."/>
            <person name="Balbinot E."/>
            <person name="De Abreu F.P."/>
            <person name="De Oliveira N.S."/>
            <person name="Da Rosa L.O."/>
            <person name="De Avila E Silva S."/>
            <person name="Camassola M."/>
            <person name="Dillon A.J.P."/>
            <person name="Perez-Rueda E."/>
        </authorList>
    </citation>
    <scope>NUCLEOTIDE SEQUENCE</scope>
    <source>
        <strain evidence="12">S1M29</strain>
    </source>
</reference>
<dbReference type="InterPro" id="IPR005018">
    <property type="entry name" value="DOMON_domain"/>
</dbReference>
<feature type="chain" id="PRO_5035276579" evidence="9">
    <location>
        <begin position="22"/>
        <end position="442"/>
    </location>
</feature>
<dbReference type="PANTHER" id="PTHR47797">
    <property type="entry name" value="DEHYDROGENASE, PUTATIVE (AFU_ORTHOLOGUE AFUA_8G05805)-RELATED"/>
    <property type="match status" value="1"/>
</dbReference>
<feature type="domain" description="DOMON" evidence="10">
    <location>
        <begin position="64"/>
        <end position="154"/>
    </location>
</feature>
<dbReference type="SUPFAM" id="SSF49344">
    <property type="entry name" value="CBD9-like"/>
    <property type="match status" value="1"/>
</dbReference>
<evidence type="ECO:0000256" key="6">
    <source>
        <dbReference type="ARBA" id="ARBA00023136"/>
    </source>
</evidence>
<feature type="transmembrane region" description="Helical" evidence="8">
    <location>
        <begin position="359"/>
        <end position="379"/>
    </location>
</feature>
<evidence type="ECO:0000259" key="10">
    <source>
        <dbReference type="SMART" id="SM00664"/>
    </source>
</evidence>
<accession>A0A8J8W502</accession>
<dbReference type="OrthoDB" id="19261at2759"/>
<keyword evidence="4" id="KW-0249">Electron transport</keyword>
<feature type="domain" description="Cytochrome b561" evidence="11">
    <location>
        <begin position="220"/>
        <end position="344"/>
    </location>
</feature>
<evidence type="ECO:0000313" key="13">
    <source>
        <dbReference type="Proteomes" id="UP000631181"/>
    </source>
</evidence>
<sequence length="442" mass="46842">MNTYTWIRLLIAASLLIGIESRPARFNPPGRSDISFIIAIQKAPSGAQQDSLLLQIQAPDSVQWIGIGHGSHMAGAAMFVTYASSAVDVIVSPREATGHVPPEYDANNPVTILPGTGIANGTITANFECKNCLDVHGGTINATDSASNWIWAYKNGPPLASDKLSSSIAYHDAFGRVLVDLSHARSVSDFRSEDGSFTNARALEDSSTQESQSLSAVAIAHGCLMAVAFVVLFPIFALLVPLSSLISMPVTTVHAPLQGLALATAVAGFGLGLKMWLDGNSEPAAHPIIGIIVVASIALVQPALGWFQHRHFRRHGTKSPFAFGHRWLGRSVLALGAINGGLGFWWVGSNTGSLRKGMIAYAVVAGVVGVMYTVVHLWIRTRTATLLGDVRGARSNEASNGSSKRESGSQNFCWAHQKAGPDLPSPFSSTGSVPRLFTTLDP</sequence>
<dbReference type="PANTHER" id="PTHR47797:SF1">
    <property type="entry name" value="CYTOCHROME B561 DOMAIN-CONTAINING PROTEIN-RELATED"/>
    <property type="match status" value="1"/>
</dbReference>
<dbReference type="InterPro" id="IPR015920">
    <property type="entry name" value="Cellobiose_DH-like_cyt"/>
</dbReference>
<keyword evidence="5 8" id="KW-1133">Transmembrane helix</keyword>
<evidence type="ECO:0000256" key="8">
    <source>
        <dbReference type="SAM" id="Phobius"/>
    </source>
</evidence>
<dbReference type="EMBL" id="WIWV01000035">
    <property type="protein sequence ID" value="KAF7716750.1"/>
    <property type="molecule type" value="Genomic_DNA"/>
</dbReference>
<keyword evidence="6 8" id="KW-0472">Membrane</keyword>
<evidence type="ECO:0000256" key="9">
    <source>
        <dbReference type="SAM" id="SignalP"/>
    </source>
</evidence>
<feature type="transmembrane region" description="Helical" evidence="8">
    <location>
        <begin position="252"/>
        <end position="273"/>
    </location>
</feature>
<evidence type="ECO:0000256" key="3">
    <source>
        <dbReference type="ARBA" id="ARBA00022692"/>
    </source>
</evidence>
<name>A0A8J8W502_9EURO</name>
<evidence type="ECO:0000256" key="4">
    <source>
        <dbReference type="ARBA" id="ARBA00022982"/>
    </source>
</evidence>
<feature type="transmembrane region" description="Helical" evidence="8">
    <location>
        <begin position="285"/>
        <end position="307"/>
    </location>
</feature>
<evidence type="ECO:0000256" key="7">
    <source>
        <dbReference type="SAM" id="MobiDB-lite"/>
    </source>
</evidence>
<protein>
    <submittedName>
        <fullName evidence="12">Cellobiose dehydrogenase</fullName>
    </submittedName>
</protein>
<evidence type="ECO:0000256" key="5">
    <source>
        <dbReference type="ARBA" id="ARBA00022989"/>
    </source>
</evidence>
<dbReference type="CDD" id="cd09630">
    <property type="entry name" value="CDH_like_cytochrome"/>
    <property type="match status" value="1"/>
</dbReference>
<organism evidence="12 13">
    <name type="scientific">Penicillium ucsense</name>
    <dbReference type="NCBI Taxonomy" id="2839758"/>
    <lineage>
        <taxon>Eukaryota</taxon>
        <taxon>Fungi</taxon>
        <taxon>Dikarya</taxon>
        <taxon>Ascomycota</taxon>
        <taxon>Pezizomycotina</taxon>
        <taxon>Eurotiomycetes</taxon>
        <taxon>Eurotiomycetidae</taxon>
        <taxon>Eurotiales</taxon>
        <taxon>Aspergillaceae</taxon>
        <taxon>Penicillium</taxon>
    </lineage>
</organism>
<keyword evidence="13" id="KW-1185">Reference proteome</keyword>
<dbReference type="InterPro" id="IPR006593">
    <property type="entry name" value="Cyt_b561/ferric_Rdtase_TM"/>
</dbReference>
<feature type="signal peptide" evidence="9">
    <location>
        <begin position="1"/>
        <end position="21"/>
    </location>
</feature>
<feature type="transmembrane region" description="Helical" evidence="8">
    <location>
        <begin position="327"/>
        <end position="347"/>
    </location>
</feature>
<feature type="transmembrane region" description="Helical" evidence="8">
    <location>
        <begin position="216"/>
        <end position="240"/>
    </location>
</feature>
<comment type="subcellular location">
    <subcellularLocation>
        <location evidence="1">Membrane</location>
    </subcellularLocation>
</comment>
<evidence type="ECO:0000256" key="2">
    <source>
        <dbReference type="ARBA" id="ARBA00022448"/>
    </source>
</evidence>
<dbReference type="Proteomes" id="UP000631181">
    <property type="component" value="Unassembled WGS sequence"/>
</dbReference>
<feature type="region of interest" description="Disordered" evidence="7">
    <location>
        <begin position="416"/>
        <end position="442"/>
    </location>
</feature>
<dbReference type="Gene3D" id="2.60.40.1210">
    <property type="entry name" value="Cellobiose dehydrogenase, cytochrome domain"/>
    <property type="match status" value="1"/>
</dbReference>
<dbReference type="AlphaFoldDB" id="A0A8J8W502"/>
<keyword evidence="2" id="KW-0813">Transport</keyword>
<keyword evidence="9" id="KW-0732">Signal</keyword>
<comment type="caution">
    <text evidence="12">The sequence shown here is derived from an EMBL/GenBank/DDBJ whole genome shotgun (WGS) entry which is preliminary data.</text>
</comment>
<evidence type="ECO:0000313" key="12">
    <source>
        <dbReference type="EMBL" id="KAF7716750.1"/>
    </source>
</evidence>
<evidence type="ECO:0000256" key="1">
    <source>
        <dbReference type="ARBA" id="ARBA00004370"/>
    </source>
</evidence>
<dbReference type="SMART" id="SM00665">
    <property type="entry name" value="B561"/>
    <property type="match status" value="1"/>
</dbReference>
<evidence type="ECO:0000259" key="11">
    <source>
        <dbReference type="SMART" id="SM00665"/>
    </source>
</evidence>